<dbReference type="Pfam" id="PF06996">
    <property type="entry name" value="T6SS_TssG"/>
    <property type="match status" value="1"/>
</dbReference>
<dbReference type="Proteomes" id="UP001163719">
    <property type="component" value="Unassembled WGS sequence"/>
</dbReference>
<dbReference type="EMBL" id="JAPDHV010000007">
    <property type="protein sequence ID" value="MCW3162379.1"/>
    <property type="molecule type" value="Genomic_DNA"/>
</dbReference>
<proteinExistence type="predicted"/>
<protein>
    <submittedName>
        <fullName evidence="1">Type VI secretion system baseplate subunit TssG</fullName>
    </submittedName>
</protein>
<comment type="caution">
    <text evidence="1">The sequence shown here is derived from an EMBL/GenBank/DDBJ whole genome shotgun (WGS) entry which is preliminary data.</text>
</comment>
<name>A0ABT3HRL1_9FLAO</name>
<gene>
    <name evidence="1" type="ORF">OH806_13990</name>
</gene>
<dbReference type="RefSeq" id="WP_264744297.1">
    <property type="nucleotide sequence ID" value="NZ_JAPDHV010000007.1"/>
</dbReference>
<evidence type="ECO:0000313" key="1">
    <source>
        <dbReference type="EMBL" id="MCW3162379.1"/>
    </source>
</evidence>
<accession>A0ABT3HRL1</accession>
<organism evidence="1 2">
    <name type="scientific">Chryseobacterium oryctis</name>
    <dbReference type="NCBI Taxonomy" id="2952618"/>
    <lineage>
        <taxon>Bacteria</taxon>
        <taxon>Pseudomonadati</taxon>
        <taxon>Bacteroidota</taxon>
        <taxon>Flavobacteriia</taxon>
        <taxon>Flavobacteriales</taxon>
        <taxon>Weeksellaceae</taxon>
        <taxon>Chryseobacterium group</taxon>
        <taxon>Chryseobacterium</taxon>
    </lineage>
</organism>
<evidence type="ECO:0000313" key="2">
    <source>
        <dbReference type="Proteomes" id="UP001163719"/>
    </source>
</evidence>
<keyword evidence="2" id="KW-1185">Reference proteome</keyword>
<dbReference type="InterPro" id="IPR010732">
    <property type="entry name" value="T6SS_TssG-like"/>
</dbReference>
<sequence length="311" mass="36220">MERLTDLARHITSLKHDIRAEVVVNDLLKNNDISDGKYIVSKEGQFSRAYRFDILDADVIDYDFDATQILKICLSRDSIYDMLPENMVHNVRNDSPEKDVDVMIREHKNQKKQQKGARTFFQPFENEIFGYGVAIEGFERDFLTELNGSLVADMFYDFWGISKDFPKLLISKFIRVLPFAYKIVGNIELASEILANLLEENVIINNKTHQKYTDKDESIILGDSRLGLDFITGNSYDDYSNHFNIQIGPLKNSNFVDYIHEGKMKKFLDLFYEYFFPIEVEIETTILLAEEKQNFEFVSEESSILGYNTRI</sequence>
<reference evidence="1" key="1">
    <citation type="submission" date="2022-10" db="EMBL/GenBank/DDBJ databases">
        <title>Chryseobacterium babae sp. nov. isolated from the gut of the beetle Oryctes rhinoceros, and Chryseobacterium kimseyorum sp. nov., isolated from a stick insect rearing cage.</title>
        <authorList>
            <person name="Shelomi M."/>
            <person name="Han C.-J."/>
            <person name="Chen W.-M."/>
            <person name="Chen H.-K."/>
            <person name="Liaw S.-J."/>
            <person name="Muhle E."/>
            <person name="Clermont D."/>
        </authorList>
    </citation>
    <scope>NUCLEOTIDE SEQUENCE</scope>
    <source>
        <strain evidence="1">WLa1L2M3</strain>
    </source>
</reference>